<evidence type="ECO:0000313" key="1">
    <source>
        <dbReference type="EMBL" id="KAL3423871.1"/>
    </source>
</evidence>
<dbReference type="InterPro" id="IPR010828">
    <property type="entry name" value="Atf2/Sli1-like"/>
</dbReference>
<dbReference type="EMBL" id="JBFCZG010000004">
    <property type="protein sequence ID" value="KAL3423871.1"/>
    <property type="molecule type" value="Genomic_DNA"/>
</dbReference>
<proteinExistence type="predicted"/>
<dbReference type="Proteomes" id="UP001629113">
    <property type="component" value="Unassembled WGS sequence"/>
</dbReference>
<comment type="caution">
    <text evidence="1">The sequence shown here is derived from an EMBL/GenBank/DDBJ whole genome shotgun (WGS) entry which is preliminary data.</text>
</comment>
<protein>
    <recommendedName>
        <fullName evidence="3">Alcohol acetyltransferase</fullName>
    </recommendedName>
</protein>
<evidence type="ECO:0008006" key="3">
    <source>
        <dbReference type="Google" id="ProtNLM"/>
    </source>
</evidence>
<organism evidence="1 2">
    <name type="scientific">Phlyctema vagabunda</name>
    <dbReference type="NCBI Taxonomy" id="108571"/>
    <lineage>
        <taxon>Eukaryota</taxon>
        <taxon>Fungi</taxon>
        <taxon>Dikarya</taxon>
        <taxon>Ascomycota</taxon>
        <taxon>Pezizomycotina</taxon>
        <taxon>Leotiomycetes</taxon>
        <taxon>Helotiales</taxon>
        <taxon>Dermateaceae</taxon>
        <taxon>Phlyctema</taxon>
    </lineage>
</organism>
<keyword evidence="2" id="KW-1185">Reference proteome</keyword>
<dbReference type="PANTHER" id="PTHR28037">
    <property type="entry name" value="ALCOHOL O-ACETYLTRANSFERASE 1-RELATED"/>
    <property type="match status" value="1"/>
</dbReference>
<dbReference type="Pfam" id="PF07247">
    <property type="entry name" value="AATase"/>
    <property type="match status" value="1"/>
</dbReference>
<reference evidence="1 2" key="1">
    <citation type="submission" date="2024-06" db="EMBL/GenBank/DDBJ databases">
        <title>Complete genome of Phlyctema vagabunda strain 19-DSS-EL-015.</title>
        <authorList>
            <person name="Fiorenzani C."/>
        </authorList>
    </citation>
    <scope>NUCLEOTIDE SEQUENCE [LARGE SCALE GENOMIC DNA]</scope>
    <source>
        <strain evidence="1 2">19-DSS-EL-015</strain>
    </source>
</reference>
<sequence length="333" mass="37220">MVLMDHHAIGDGLSLTVFHRTLWKYLQESSRSSSTSESREQEWPYIVPSDLKPPVFIEDAIKIPKDVVPLLTTEAASPFKPWVGNPPRLAPKMTRVHITTIPLAHLAVVTEYLSTDLQGVSLTGYLHSLMLIHLSRHIPSATCFRGETPFSLRRFALTGSEEMVNHISCIDNDWAPDLVASIRDSWPERESEIIKAVYAVYRRQLKAELRTVDQSGPSFLREVLAIADLERYCEESLTRERGHTYELSNVGVSDMDVEGTALDAAPELSVEKLVFTQCAMVTGPAFGCNVTMVKDGPLTVTLTWQDGIIDEGLLRGCGRFIADAFEERYRASI</sequence>
<evidence type="ECO:0000313" key="2">
    <source>
        <dbReference type="Proteomes" id="UP001629113"/>
    </source>
</evidence>
<dbReference type="InterPro" id="IPR052058">
    <property type="entry name" value="Alcohol_O-acetyltransferase"/>
</dbReference>
<accession>A0ABR4PKK1</accession>
<dbReference type="PANTHER" id="PTHR28037:SF1">
    <property type="entry name" value="ALCOHOL O-ACETYLTRANSFERASE 1-RELATED"/>
    <property type="match status" value="1"/>
</dbReference>
<gene>
    <name evidence="1" type="ORF">PVAG01_05618</name>
</gene>
<name>A0ABR4PKK1_9HELO</name>